<dbReference type="AlphaFoldDB" id="A0A914M6E2"/>
<evidence type="ECO:0000256" key="7">
    <source>
        <dbReference type="SAM" id="Phobius"/>
    </source>
</evidence>
<feature type="transmembrane region" description="Helical" evidence="7">
    <location>
        <begin position="246"/>
        <end position="264"/>
    </location>
</feature>
<feature type="transmembrane region" description="Helical" evidence="7">
    <location>
        <begin position="270"/>
        <end position="288"/>
    </location>
</feature>
<feature type="transmembrane region" description="Helical" evidence="7">
    <location>
        <begin position="390"/>
        <end position="408"/>
    </location>
</feature>
<feature type="region of interest" description="Disordered" evidence="6">
    <location>
        <begin position="587"/>
        <end position="609"/>
    </location>
</feature>
<dbReference type="Proteomes" id="UP000887563">
    <property type="component" value="Unplaced"/>
</dbReference>
<dbReference type="PRINTS" id="PR01035">
    <property type="entry name" value="TCRTETA"/>
</dbReference>
<feature type="transmembrane region" description="Helical" evidence="7">
    <location>
        <begin position="450"/>
        <end position="474"/>
    </location>
</feature>
<dbReference type="InterPro" id="IPR001958">
    <property type="entry name" value="Tet-R_TetA/multi-R_MdtG-like"/>
</dbReference>
<dbReference type="Gene3D" id="1.20.1250.20">
    <property type="entry name" value="MFS general substrate transporter like domains"/>
    <property type="match status" value="2"/>
</dbReference>
<evidence type="ECO:0000256" key="4">
    <source>
        <dbReference type="ARBA" id="ARBA00022989"/>
    </source>
</evidence>
<keyword evidence="5 7" id="KW-0472">Membrane</keyword>
<dbReference type="WBParaSite" id="Minc3s01353g23043">
    <property type="protein sequence ID" value="Minc3s01353g23043"/>
    <property type="gene ID" value="Minc3s01353g23043"/>
</dbReference>
<evidence type="ECO:0000256" key="1">
    <source>
        <dbReference type="ARBA" id="ARBA00004141"/>
    </source>
</evidence>
<evidence type="ECO:0000313" key="9">
    <source>
        <dbReference type="WBParaSite" id="Minc3s01353g23043"/>
    </source>
</evidence>
<keyword evidence="3 7" id="KW-0812">Transmembrane</keyword>
<dbReference type="InterPro" id="IPR036259">
    <property type="entry name" value="MFS_trans_sf"/>
</dbReference>
<feature type="transmembrane region" description="Helical" evidence="7">
    <location>
        <begin position="50"/>
        <end position="72"/>
    </location>
</feature>
<evidence type="ECO:0000256" key="2">
    <source>
        <dbReference type="ARBA" id="ARBA00022448"/>
    </source>
</evidence>
<dbReference type="PANTHER" id="PTHR23504:SF1">
    <property type="entry name" value="GH21943P-RELATED"/>
    <property type="match status" value="1"/>
</dbReference>
<evidence type="ECO:0000256" key="5">
    <source>
        <dbReference type="ARBA" id="ARBA00023136"/>
    </source>
</evidence>
<feature type="transmembrane region" description="Helical" evidence="7">
    <location>
        <begin position="537"/>
        <end position="556"/>
    </location>
</feature>
<protein>
    <submittedName>
        <fullName evidence="9">Major facilitator superfamily (MFS) profile domain-containing protein</fullName>
    </submittedName>
</protein>
<dbReference type="GO" id="GO:0022857">
    <property type="term" value="F:transmembrane transporter activity"/>
    <property type="evidence" value="ECO:0007669"/>
    <property type="project" value="InterPro"/>
</dbReference>
<dbReference type="InterPro" id="IPR011701">
    <property type="entry name" value="MFS"/>
</dbReference>
<dbReference type="PANTHER" id="PTHR23504">
    <property type="entry name" value="MAJOR FACILITATOR SUPERFAMILY DOMAIN-CONTAINING PROTEIN 10"/>
    <property type="match status" value="1"/>
</dbReference>
<evidence type="ECO:0000313" key="8">
    <source>
        <dbReference type="Proteomes" id="UP000887563"/>
    </source>
</evidence>
<feature type="transmembrane region" description="Helical" evidence="7">
    <location>
        <begin position="84"/>
        <end position="105"/>
    </location>
</feature>
<feature type="transmembrane region" description="Helical" evidence="7">
    <location>
        <begin position="360"/>
        <end position="383"/>
    </location>
</feature>
<feature type="transmembrane region" description="Helical" evidence="7">
    <location>
        <begin position="117"/>
        <end position="135"/>
    </location>
</feature>
<dbReference type="Pfam" id="PF07690">
    <property type="entry name" value="MFS_1"/>
    <property type="match status" value="2"/>
</dbReference>
<comment type="subcellular location">
    <subcellularLocation>
        <location evidence="1">Membrane</location>
        <topology evidence="1">Multi-pass membrane protein</topology>
    </subcellularLocation>
</comment>
<evidence type="ECO:0000256" key="3">
    <source>
        <dbReference type="ARBA" id="ARBA00022692"/>
    </source>
</evidence>
<dbReference type="SUPFAM" id="SSF103473">
    <property type="entry name" value="MFS general substrate transporter"/>
    <property type="match status" value="2"/>
</dbReference>
<feature type="transmembrane region" description="Helical" evidence="7">
    <location>
        <begin position="414"/>
        <end position="438"/>
    </location>
</feature>
<proteinExistence type="predicted"/>
<sequence>MSAKCFCAFFKSMGRRTRSISSAICCKRRFRSATPTLSSMSAKRPSEAGLVHALFIIFLEYFSWGLLTVPVISVLAETFPSNKFLMNGLIMGLKGILSFISSPLVGALSDVCGRKPFLLLTVFFTCMPIPCLKISPWWYFTLFTFSGLFSVTFSVVLAYVADITEPNERTTACGLVSATFAASLVTSPKCFFDIFAVCQWVIECCHEFECELKFHLLRMPDSNPTRALPAYFFLVTSKLEDYQTNFLIVFYFSKALGAYLSRIYSDDVVVLLATLIAILDLLFILCCVPESRKQPQTVIEGINSNGFSANPFIILRFLRDEQTILRLSAITFLSYLPEAGQFSCFFVYLRLVVGFSAESVALFIAFVGVLSVLSQTGILLLITQKAGPKSAITLGLIFQFVQLVWYGVGSAHWIMWGAGLFAAFSQMTYPAISAFVSLQTNKELQGTVQGILSGIRGLCQGLGPAVFGLIFYAFGMDLTSDDESAGHIGVGPQFPVPNIRFQSPLIPDNKPSISASTAQNNSLDRITLRTGGPVPGPPFLCGALLVVFALILNFSLPQYRRKLLVMHRRSGGSSKLDTTALLIDDNESCTKSSVDGDDDEDERRKDAEE</sequence>
<organism evidence="8 9">
    <name type="scientific">Meloidogyne incognita</name>
    <name type="common">Southern root-knot nematode worm</name>
    <name type="synonym">Oxyuris incognita</name>
    <dbReference type="NCBI Taxonomy" id="6306"/>
    <lineage>
        <taxon>Eukaryota</taxon>
        <taxon>Metazoa</taxon>
        <taxon>Ecdysozoa</taxon>
        <taxon>Nematoda</taxon>
        <taxon>Chromadorea</taxon>
        <taxon>Rhabditida</taxon>
        <taxon>Tylenchina</taxon>
        <taxon>Tylenchomorpha</taxon>
        <taxon>Tylenchoidea</taxon>
        <taxon>Meloidogynidae</taxon>
        <taxon>Meloidogyninae</taxon>
        <taxon>Meloidogyne</taxon>
        <taxon>Meloidogyne incognita group</taxon>
    </lineage>
</organism>
<accession>A0A914M6E2</accession>
<name>A0A914M6E2_MELIC</name>
<keyword evidence="2" id="KW-0813">Transport</keyword>
<dbReference type="GO" id="GO:0016020">
    <property type="term" value="C:membrane"/>
    <property type="evidence" value="ECO:0007669"/>
    <property type="project" value="UniProtKB-SubCell"/>
</dbReference>
<keyword evidence="4 7" id="KW-1133">Transmembrane helix</keyword>
<reference evidence="9" key="1">
    <citation type="submission" date="2022-11" db="UniProtKB">
        <authorList>
            <consortium name="WormBaseParasite"/>
        </authorList>
    </citation>
    <scope>IDENTIFICATION</scope>
</reference>
<keyword evidence="8" id="KW-1185">Reference proteome</keyword>
<feature type="transmembrane region" description="Helical" evidence="7">
    <location>
        <begin position="141"/>
        <end position="161"/>
    </location>
</feature>
<feature type="transmembrane region" description="Helical" evidence="7">
    <location>
        <begin position="324"/>
        <end position="348"/>
    </location>
</feature>
<evidence type="ECO:0000256" key="6">
    <source>
        <dbReference type="SAM" id="MobiDB-lite"/>
    </source>
</evidence>